<keyword evidence="1" id="KW-0479">Metal-binding</keyword>
<evidence type="ECO:0000256" key="1">
    <source>
        <dbReference type="PROSITE-ProRule" id="PRU00047"/>
    </source>
</evidence>
<keyword evidence="1" id="KW-0862">Zinc</keyword>
<keyword evidence="5" id="KW-1185">Reference proteome</keyword>
<dbReference type="GO" id="GO:0003676">
    <property type="term" value="F:nucleic acid binding"/>
    <property type="evidence" value="ECO:0007669"/>
    <property type="project" value="InterPro"/>
</dbReference>
<reference evidence="4" key="2">
    <citation type="submission" date="2025-08" db="UniProtKB">
        <authorList>
            <consortium name="Ensembl"/>
        </authorList>
    </citation>
    <scope>IDENTIFICATION</scope>
</reference>
<accession>A0AAY5EDL7</accession>
<dbReference type="GO" id="GO:0008270">
    <property type="term" value="F:zinc ion binding"/>
    <property type="evidence" value="ECO:0007669"/>
    <property type="project" value="UniProtKB-KW"/>
</dbReference>
<dbReference type="Gene3D" id="1.10.150.50">
    <property type="entry name" value="Transcription Factor, Ets-1"/>
    <property type="match status" value="1"/>
</dbReference>
<dbReference type="Ensembl" id="ENSEEET00000060749.1">
    <property type="protein sequence ID" value="ENSEEEP00000054542.1"/>
    <property type="gene ID" value="ENSEEEG00000028966.1"/>
</dbReference>
<feature type="compositionally biased region" description="Low complexity" evidence="2">
    <location>
        <begin position="184"/>
        <end position="206"/>
    </location>
</feature>
<dbReference type="InterPro" id="IPR013761">
    <property type="entry name" value="SAM/pointed_sf"/>
</dbReference>
<dbReference type="InterPro" id="IPR036875">
    <property type="entry name" value="Znf_CCHC_sf"/>
</dbReference>
<dbReference type="PANTHER" id="PTHR16195:SF16">
    <property type="entry name" value="ZINC FINGER CCHC DOMAIN-CONTAINING PROTEIN 14"/>
    <property type="match status" value="1"/>
</dbReference>
<proteinExistence type="predicted"/>
<evidence type="ECO:0000259" key="3">
    <source>
        <dbReference type="PROSITE" id="PS50158"/>
    </source>
</evidence>
<dbReference type="AlphaFoldDB" id="A0AAY5EDL7"/>
<dbReference type="SUPFAM" id="SSF47769">
    <property type="entry name" value="SAM/Pointed domain"/>
    <property type="match status" value="1"/>
</dbReference>
<dbReference type="InterPro" id="IPR001660">
    <property type="entry name" value="SAM"/>
</dbReference>
<protein>
    <recommendedName>
        <fullName evidence="3">CCHC-type domain-containing protein</fullName>
    </recommendedName>
</protein>
<dbReference type="Pfam" id="PF00536">
    <property type="entry name" value="SAM_1"/>
    <property type="match status" value="1"/>
</dbReference>
<feature type="compositionally biased region" description="Pro residues" evidence="2">
    <location>
        <begin position="23"/>
        <end position="35"/>
    </location>
</feature>
<dbReference type="GeneTree" id="ENSGT00520000055637"/>
<keyword evidence="1" id="KW-0863">Zinc-finger</keyword>
<feature type="compositionally biased region" description="Polar residues" evidence="2">
    <location>
        <begin position="1"/>
        <end position="20"/>
    </location>
</feature>
<dbReference type="Pfam" id="PF00098">
    <property type="entry name" value="zf-CCHC"/>
    <property type="match status" value="1"/>
</dbReference>
<gene>
    <name evidence="4" type="primary">ZNF503</name>
</gene>
<name>A0AAY5EDL7_ELEEL</name>
<dbReference type="Proteomes" id="UP000314983">
    <property type="component" value="Chromosome 12"/>
</dbReference>
<dbReference type="InterPro" id="IPR042344">
    <property type="entry name" value="ZCCHC14"/>
</dbReference>
<sequence>LTCTHKTSPASQSYHTIPTSHLQPPPQPLHPPGPAQPGQEQSGILDWLRSFRLHKYYPVFKQLTMEEFLALTEEDLNKYDLTQGAKKKLKTQLELQKEKLEKRHLMSRCSVSCGGVARVTPSSYNGPLTHTHTGNSSTVKLICCCGCVLAGAESGEKERSCFHGAGGSAAPSRPTAQVLPVQNGPSLSPSQLTPPSLPLLSPGRGLHSPRKPRPSPLCPEDRPKPPGACVGAGVRFESFFPGVGMDAVPPGLQSPGLMVETSTALTATSNTLHQFSHPPLQLQVSPSPTPPMGAHYPASSSCSSSSLTSKPTFPPVSAIPMVTGSGVPMAAVSGNTYSMSSVPVAPPRSSPLSSEAAAYIAGQANVVGAAVCVCTSCGCSGNCGSYGTLASGYSGYLPRPISATPVFTLGPLLHLSPLLTGSGSASPFSYPLVAPPLYNSGLSHDSQQNLILPPMQGFLGGGANVYQPHGVMGSGGVGQKKAGTVSCYNCGVSGHRALDCRQTPMDSNQQGMFRLKYSPHSDSQDSAD</sequence>
<feature type="domain" description="CCHC-type" evidence="3">
    <location>
        <begin position="487"/>
        <end position="502"/>
    </location>
</feature>
<organism evidence="4 5">
    <name type="scientific">Electrophorus electricus</name>
    <name type="common">Electric eel</name>
    <name type="synonym">Gymnotus electricus</name>
    <dbReference type="NCBI Taxonomy" id="8005"/>
    <lineage>
        <taxon>Eukaryota</taxon>
        <taxon>Metazoa</taxon>
        <taxon>Chordata</taxon>
        <taxon>Craniata</taxon>
        <taxon>Vertebrata</taxon>
        <taxon>Euteleostomi</taxon>
        <taxon>Actinopterygii</taxon>
        <taxon>Neopterygii</taxon>
        <taxon>Teleostei</taxon>
        <taxon>Ostariophysi</taxon>
        <taxon>Gymnotiformes</taxon>
        <taxon>Gymnotoidei</taxon>
        <taxon>Gymnotidae</taxon>
        <taxon>Electrophorus</taxon>
    </lineage>
</organism>
<evidence type="ECO:0000313" key="4">
    <source>
        <dbReference type="Ensembl" id="ENSEEEP00000054542.1"/>
    </source>
</evidence>
<reference evidence="4" key="3">
    <citation type="submission" date="2025-09" db="UniProtKB">
        <authorList>
            <consortium name="Ensembl"/>
        </authorList>
    </citation>
    <scope>IDENTIFICATION</scope>
</reference>
<feature type="region of interest" description="Disordered" evidence="2">
    <location>
        <begin position="1"/>
        <end position="41"/>
    </location>
</feature>
<evidence type="ECO:0000256" key="2">
    <source>
        <dbReference type="SAM" id="MobiDB-lite"/>
    </source>
</evidence>
<dbReference type="SMART" id="SM00343">
    <property type="entry name" value="ZnF_C2HC"/>
    <property type="match status" value="1"/>
</dbReference>
<dbReference type="InterPro" id="IPR001878">
    <property type="entry name" value="Znf_CCHC"/>
</dbReference>
<dbReference type="PROSITE" id="PS50158">
    <property type="entry name" value="ZF_CCHC"/>
    <property type="match status" value="1"/>
</dbReference>
<feature type="region of interest" description="Disordered" evidence="2">
    <location>
        <begin position="160"/>
        <end position="224"/>
    </location>
</feature>
<evidence type="ECO:0000313" key="5">
    <source>
        <dbReference type="Proteomes" id="UP000314983"/>
    </source>
</evidence>
<reference evidence="4 5" key="1">
    <citation type="submission" date="2020-05" db="EMBL/GenBank/DDBJ databases">
        <title>Electrophorus electricus (electric eel) genome, fEleEle1, primary haplotype.</title>
        <authorList>
            <person name="Myers G."/>
            <person name="Meyer A."/>
            <person name="Fedrigo O."/>
            <person name="Formenti G."/>
            <person name="Rhie A."/>
            <person name="Tracey A."/>
            <person name="Sims Y."/>
            <person name="Jarvis E.D."/>
        </authorList>
    </citation>
    <scope>NUCLEOTIDE SEQUENCE [LARGE SCALE GENOMIC DNA]</scope>
</reference>
<dbReference type="SUPFAM" id="SSF57756">
    <property type="entry name" value="Retrovirus zinc finger-like domains"/>
    <property type="match status" value="1"/>
</dbReference>
<dbReference type="PANTHER" id="PTHR16195">
    <property type="entry name" value="ZINC FINGER CCHC DOMAIN CONTAINING PROTEIN"/>
    <property type="match status" value="1"/>
</dbReference>